<dbReference type="Proteomes" id="UP000829542">
    <property type="component" value="Chromosome"/>
</dbReference>
<organism evidence="2 3">
    <name type="scientific">Ignatzschineria rhizosphaerae</name>
    <dbReference type="NCBI Taxonomy" id="2923279"/>
    <lineage>
        <taxon>Bacteria</taxon>
        <taxon>Pseudomonadati</taxon>
        <taxon>Pseudomonadota</taxon>
        <taxon>Gammaproteobacteria</taxon>
        <taxon>Cardiobacteriales</taxon>
        <taxon>Ignatzschineriaceae</taxon>
        <taxon>Ignatzschineria</taxon>
    </lineage>
</organism>
<evidence type="ECO:0000313" key="3">
    <source>
        <dbReference type="Proteomes" id="UP000829542"/>
    </source>
</evidence>
<feature type="region of interest" description="Disordered" evidence="1">
    <location>
        <begin position="64"/>
        <end position="157"/>
    </location>
</feature>
<sequence>MNHRIIFITALFLALLLHIGAGIIMVHDEKNRIQGYLETPEPIHIQLIPEEALLPPTNLQDLEDSEAQEAKEIERLPKEPSTETEEENSDNASPEEGLEEEAAQGESSEKIDEKKEEQQETAHKEASYQQNISKGGDILKESILPPREEGGYRRTVTTEDNPYHKLVEDAIELLSDTPFLDKEWKDEPEGEETPTYYSPEFMDLLKKYNPKEPINKKEEEIEEPPIPQEAEESDIDQFGNPKPVTLIVNQINTIDASELEEIAKRKEAQKDWIRTTNMINAAGSQIRRQEYNVALTSTKCYDTYIKGSNRKYSATVMILEDPKGTGIYRSTGNLALDNCIIEMTNLFIQIPAEMERIRKNAPRMGNGKGYLLNATF</sequence>
<dbReference type="RefSeq" id="WP_242151498.1">
    <property type="nucleotide sequence ID" value="NZ_CP093379.1"/>
</dbReference>
<gene>
    <name evidence="2" type="ORF">MMG00_03575</name>
</gene>
<evidence type="ECO:0000313" key="2">
    <source>
        <dbReference type="EMBL" id="UNM96943.1"/>
    </source>
</evidence>
<keyword evidence="3" id="KW-1185">Reference proteome</keyword>
<dbReference type="EMBL" id="CP093379">
    <property type="protein sequence ID" value="UNM96943.1"/>
    <property type="molecule type" value="Genomic_DNA"/>
</dbReference>
<reference evidence="2 3" key="1">
    <citation type="submission" date="2022-03" db="EMBL/GenBank/DDBJ databases">
        <title>Ignatzschineria rhizosphaerae HR5S32.</title>
        <authorList>
            <person name="Sun J.Q."/>
            <person name="Feng J.Y."/>
        </authorList>
    </citation>
    <scope>NUCLEOTIDE SEQUENCE [LARGE SCALE GENOMIC DNA]</scope>
    <source>
        <strain evidence="2 3">HR5S32</strain>
    </source>
</reference>
<evidence type="ECO:0008006" key="4">
    <source>
        <dbReference type="Google" id="ProtNLM"/>
    </source>
</evidence>
<feature type="compositionally biased region" description="Basic and acidic residues" evidence="1">
    <location>
        <begin position="107"/>
        <end position="126"/>
    </location>
</feature>
<evidence type="ECO:0000256" key="1">
    <source>
        <dbReference type="SAM" id="MobiDB-lite"/>
    </source>
</evidence>
<feature type="compositionally biased region" description="Basic and acidic residues" evidence="1">
    <location>
        <begin position="68"/>
        <end position="81"/>
    </location>
</feature>
<accession>A0ABY3X231</accession>
<protein>
    <recommendedName>
        <fullName evidence="4">Energy transducer TonB</fullName>
    </recommendedName>
</protein>
<name>A0ABY3X231_9GAMM</name>
<proteinExistence type="predicted"/>